<dbReference type="eggNOG" id="COG1938">
    <property type="taxonomic scope" value="Bacteria"/>
</dbReference>
<evidence type="ECO:0000256" key="1">
    <source>
        <dbReference type="SAM" id="MobiDB-lite"/>
    </source>
</evidence>
<dbReference type="HOGENOM" id="CLU_055821_0_1_11"/>
<dbReference type="Gene3D" id="1.10.287.100">
    <property type="match status" value="1"/>
</dbReference>
<organism evidence="2 3">
    <name type="scientific">Stackebrandtia nassauensis (strain DSM 44728 / CIP 108903 / NRRL B-16338 / NBRC 102104 / LLR-40K-21)</name>
    <dbReference type="NCBI Taxonomy" id="446470"/>
    <lineage>
        <taxon>Bacteria</taxon>
        <taxon>Bacillati</taxon>
        <taxon>Actinomycetota</taxon>
        <taxon>Actinomycetes</taxon>
        <taxon>Glycomycetales</taxon>
        <taxon>Glycomycetaceae</taxon>
        <taxon>Stackebrandtia</taxon>
    </lineage>
</organism>
<evidence type="ECO:0008006" key="4">
    <source>
        <dbReference type="Google" id="ProtNLM"/>
    </source>
</evidence>
<dbReference type="InterPro" id="IPR008492">
    <property type="entry name" value="Rv2714-like"/>
</dbReference>
<feature type="region of interest" description="Disordered" evidence="1">
    <location>
        <begin position="267"/>
        <end position="286"/>
    </location>
</feature>
<reference evidence="2 3" key="1">
    <citation type="journal article" date="2009" name="Stand. Genomic Sci.">
        <title>Complete genome sequence of Stackebrandtia nassauensis type strain (LLR-40K-21).</title>
        <authorList>
            <person name="Munk C."/>
            <person name="Lapidus A."/>
            <person name="Copeland A."/>
            <person name="Jando M."/>
            <person name="Mayilraj S."/>
            <person name="Glavina Del Rio T."/>
            <person name="Nolan M."/>
            <person name="Chen F."/>
            <person name="Lucas S."/>
            <person name="Tice H."/>
            <person name="Cheng J.F."/>
            <person name="Han C."/>
            <person name="Detter J.C."/>
            <person name="Bruce D."/>
            <person name="Goodwin L."/>
            <person name="Chain P."/>
            <person name="Pitluck S."/>
            <person name="Goker M."/>
            <person name="Ovchinikova G."/>
            <person name="Pati A."/>
            <person name="Ivanova N."/>
            <person name="Mavromatis K."/>
            <person name="Chen A."/>
            <person name="Palaniappan K."/>
            <person name="Land M."/>
            <person name="Hauser L."/>
            <person name="Chang Y.J."/>
            <person name="Jeffries C.D."/>
            <person name="Bristow J."/>
            <person name="Eisen J.A."/>
            <person name="Markowitz V."/>
            <person name="Hugenholtz P."/>
            <person name="Kyrpides N.C."/>
            <person name="Klenk H.P."/>
        </authorList>
    </citation>
    <scope>NUCLEOTIDE SEQUENCE [LARGE SCALE GENOMIC DNA]</scope>
    <source>
        <strain evidence="3">DSM 44728 / CIP 108903 / NRRL B-16338 / NBRC 102104 / LLR-40K-21</strain>
    </source>
</reference>
<dbReference type="Proteomes" id="UP000000844">
    <property type="component" value="Chromosome"/>
</dbReference>
<sequence length="301" mass="33337">MPNGEDLYTVEADTPDISGAVMLVELRGFMDAGQAGQGVTEYLLKELDHQVVASFDVDELIDYRGRRPVMTFDTDHWVDYDAPRLRVYLMRDDVGVPFLLLSGDEPDLRWERFAEAVQSLIEKFGIRLTVALHGIPMGAPHTRPLGVTAHGTDASLLPSGERTLNRLQVPGNAAALLELRLGQAGHDAIGFAVHVPHYLAQASYPNASVRLLESLHQATGLSVSVESLREEGRVVDAEVDSQVRASQEVSDVVAALERQYDMFDDSRPSLLVEESEEELPTGDELGEQFERFLAEQQRRSE</sequence>
<dbReference type="PIRSF" id="PIRSF028754">
    <property type="entry name" value="UCP028754"/>
    <property type="match status" value="1"/>
</dbReference>
<dbReference type="STRING" id="446470.Snas_3749"/>
<dbReference type="AlphaFoldDB" id="D3PXS6"/>
<feature type="compositionally biased region" description="Acidic residues" evidence="1">
    <location>
        <begin position="273"/>
        <end position="286"/>
    </location>
</feature>
<proteinExistence type="predicted"/>
<dbReference type="RefSeq" id="WP_013018977.1">
    <property type="nucleotide sequence ID" value="NC_013947.1"/>
</dbReference>
<dbReference type="KEGG" id="sna:Snas_3749"/>
<accession>D3PXS6</accession>
<evidence type="ECO:0000313" key="3">
    <source>
        <dbReference type="Proteomes" id="UP000000844"/>
    </source>
</evidence>
<protein>
    <recommendedName>
        <fullName evidence="4">PAC2 family protein</fullName>
    </recommendedName>
</protein>
<dbReference type="InterPro" id="IPR019151">
    <property type="entry name" value="Proteasome_assmbl_chaperone_2"/>
</dbReference>
<dbReference type="InterPro" id="IPR038389">
    <property type="entry name" value="PSMG2_sf"/>
</dbReference>
<evidence type="ECO:0000313" key="2">
    <source>
        <dbReference type="EMBL" id="ADD43406.1"/>
    </source>
</evidence>
<dbReference type="Pfam" id="PF09754">
    <property type="entry name" value="PAC2"/>
    <property type="match status" value="1"/>
</dbReference>
<name>D3PXS6_STANL</name>
<gene>
    <name evidence="2" type="ordered locus">Snas_3749</name>
</gene>
<dbReference type="EMBL" id="CP001778">
    <property type="protein sequence ID" value="ADD43406.1"/>
    <property type="molecule type" value="Genomic_DNA"/>
</dbReference>
<dbReference type="SUPFAM" id="SSF159659">
    <property type="entry name" value="Cgl1923-like"/>
    <property type="match status" value="1"/>
</dbReference>
<keyword evidence="3" id="KW-1185">Reference proteome</keyword>
<dbReference type="Gene3D" id="3.40.50.10900">
    <property type="entry name" value="PAC-like subunit"/>
    <property type="match status" value="1"/>
</dbReference>
<dbReference type="OrthoDB" id="3733464at2"/>